<reference evidence="2" key="1">
    <citation type="journal article" date="2013" name="Nature">
        <title>Draft genome of the wheat A-genome progenitor Triticum urartu.</title>
        <authorList>
            <person name="Ling H.Q."/>
            <person name="Zhao S."/>
            <person name="Liu D."/>
            <person name="Wang J."/>
            <person name="Sun H."/>
            <person name="Zhang C."/>
            <person name="Fan H."/>
            <person name="Li D."/>
            <person name="Dong L."/>
            <person name="Tao Y."/>
            <person name="Gao C."/>
            <person name="Wu H."/>
            <person name="Li Y."/>
            <person name="Cui Y."/>
            <person name="Guo X."/>
            <person name="Zheng S."/>
            <person name="Wang B."/>
            <person name="Yu K."/>
            <person name="Liang Q."/>
            <person name="Yang W."/>
            <person name="Lou X."/>
            <person name="Chen J."/>
            <person name="Feng M."/>
            <person name="Jian J."/>
            <person name="Zhang X."/>
            <person name="Luo G."/>
            <person name="Jiang Y."/>
            <person name="Liu J."/>
            <person name="Wang Z."/>
            <person name="Sha Y."/>
            <person name="Zhang B."/>
            <person name="Wu H."/>
            <person name="Tang D."/>
            <person name="Shen Q."/>
            <person name="Xue P."/>
            <person name="Zou S."/>
            <person name="Wang X."/>
            <person name="Liu X."/>
            <person name="Wang F."/>
            <person name="Yang Y."/>
            <person name="An X."/>
            <person name="Dong Z."/>
            <person name="Zhang K."/>
            <person name="Zhang X."/>
            <person name="Luo M.C."/>
            <person name="Dvorak J."/>
            <person name="Tong Y."/>
            <person name="Wang J."/>
            <person name="Yang H."/>
            <person name="Li Z."/>
            <person name="Wang D."/>
            <person name="Zhang A."/>
            <person name="Wang J."/>
        </authorList>
    </citation>
    <scope>NUCLEOTIDE SEQUENCE</scope>
    <source>
        <strain evidence="2">cv. G1812</strain>
    </source>
</reference>
<dbReference type="EnsemblPlants" id="TuG1812G0400000505.01.T01">
    <property type="protein sequence ID" value="TuG1812G0400000505.01.T01"/>
    <property type="gene ID" value="TuG1812G0400000505.01"/>
</dbReference>
<reference evidence="1" key="3">
    <citation type="submission" date="2022-06" db="UniProtKB">
        <authorList>
            <consortium name="EnsemblPlants"/>
        </authorList>
    </citation>
    <scope>IDENTIFICATION</scope>
</reference>
<dbReference type="Gramene" id="TuG1812G0400000505.01.T01">
    <property type="protein sequence ID" value="TuG1812G0400000505.01.T01"/>
    <property type="gene ID" value="TuG1812G0400000505.01"/>
</dbReference>
<name>A0A8R7U4H6_TRIUA</name>
<protein>
    <submittedName>
        <fullName evidence="1">Uncharacterized protein</fullName>
    </submittedName>
</protein>
<organism evidence="1 2">
    <name type="scientific">Triticum urartu</name>
    <name type="common">Red wild einkorn</name>
    <name type="synonym">Crithodium urartu</name>
    <dbReference type="NCBI Taxonomy" id="4572"/>
    <lineage>
        <taxon>Eukaryota</taxon>
        <taxon>Viridiplantae</taxon>
        <taxon>Streptophyta</taxon>
        <taxon>Embryophyta</taxon>
        <taxon>Tracheophyta</taxon>
        <taxon>Spermatophyta</taxon>
        <taxon>Magnoliopsida</taxon>
        <taxon>Liliopsida</taxon>
        <taxon>Poales</taxon>
        <taxon>Poaceae</taxon>
        <taxon>BOP clade</taxon>
        <taxon>Pooideae</taxon>
        <taxon>Triticodae</taxon>
        <taxon>Triticeae</taxon>
        <taxon>Triticinae</taxon>
        <taxon>Triticum</taxon>
    </lineage>
</organism>
<reference evidence="1" key="2">
    <citation type="submission" date="2018-03" db="EMBL/GenBank/DDBJ databases">
        <title>The Triticum urartu genome reveals the dynamic nature of wheat genome evolution.</title>
        <authorList>
            <person name="Ling H."/>
            <person name="Ma B."/>
            <person name="Shi X."/>
            <person name="Liu H."/>
            <person name="Dong L."/>
            <person name="Sun H."/>
            <person name="Cao Y."/>
            <person name="Gao Q."/>
            <person name="Zheng S."/>
            <person name="Li Y."/>
            <person name="Yu Y."/>
            <person name="Du H."/>
            <person name="Qi M."/>
            <person name="Li Y."/>
            <person name="Yu H."/>
            <person name="Cui Y."/>
            <person name="Wang N."/>
            <person name="Chen C."/>
            <person name="Wu H."/>
            <person name="Zhao Y."/>
            <person name="Zhang J."/>
            <person name="Li Y."/>
            <person name="Zhou W."/>
            <person name="Zhang B."/>
            <person name="Hu W."/>
            <person name="Eijk M."/>
            <person name="Tang J."/>
            <person name="Witsenboer H."/>
            <person name="Zhao S."/>
            <person name="Li Z."/>
            <person name="Zhang A."/>
            <person name="Wang D."/>
            <person name="Liang C."/>
        </authorList>
    </citation>
    <scope>NUCLEOTIDE SEQUENCE [LARGE SCALE GENOMIC DNA]</scope>
    <source>
        <strain evidence="1">cv. G1812</strain>
    </source>
</reference>
<dbReference type="AlphaFoldDB" id="A0A8R7U4H6"/>
<keyword evidence="2" id="KW-1185">Reference proteome</keyword>
<sequence length="97" mass="10976">MITSMFVMLPFEVCVQFFLSKCMFVLGLQNLRCHLLHPSTIFPAEPAGSTQERQVQMRVRGAPSVDRRSFFVRKGAACYSSPSPSLLAEERHGHHHT</sequence>
<evidence type="ECO:0000313" key="2">
    <source>
        <dbReference type="Proteomes" id="UP000015106"/>
    </source>
</evidence>
<proteinExistence type="predicted"/>
<accession>A0A8R7U4H6</accession>
<dbReference type="Proteomes" id="UP000015106">
    <property type="component" value="Chromosome 4"/>
</dbReference>
<evidence type="ECO:0000313" key="1">
    <source>
        <dbReference type="EnsemblPlants" id="TuG1812G0400000505.01.T01"/>
    </source>
</evidence>